<proteinExistence type="predicted"/>
<protein>
    <submittedName>
        <fullName evidence="2">Uncharacterized protein</fullName>
    </submittedName>
</protein>
<evidence type="ECO:0000313" key="3">
    <source>
        <dbReference type="Proteomes" id="UP000245383"/>
    </source>
</evidence>
<dbReference type="EMBL" id="MBFR01000039">
    <property type="protein sequence ID" value="PVU96180.1"/>
    <property type="molecule type" value="Genomic_DNA"/>
</dbReference>
<dbReference type="AlphaFoldDB" id="A0A2T9YV07"/>
<feature type="region of interest" description="Disordered" evidence="1">
    <location>
        <begin position="666"/>
        <end position="694"/>
    </location>
</feature>
<evidence type="ECO:0000256" key="1">
    <source>
        <dbReference type="SAM" id="MobiDB-lite"/>
    </source>
</evidence>
<accession>A0A2T9YV07</accession>
<gene>
    <name evidence="2" type="ORF">BB561_001348</name>
</gene>
<name>A0A2T9YV07_9FUNG</name>
<keyword evidence="3" id="KW-1185">Reference proteome</keyword>
<sequence length="714" mass="80733">MFLNGRSSPLSSFSNCENLEQTNKNQPYKQNTKPSLIPSSKNIPLLRSREKNNFISLLPSENLDNPAANSVHNTFNFLPPFSESNNDIVTTPTLSQQVASDTPDSPLCLSNVSIPKKNYKNANKLLKNNIPSSLNTFTYKSSPKKHSNFNNNLQKIKPSNDVSLNSNDSAKINFDFLNNNNSKLDVSCSSNVQFPPLDSKVPVDFPQIPLLDNPSLILKDPSFSYNNNINSQSSFLAATSLPSCILPTDTSQNQQNVISQTQKRAYSSRKNTESSLVTISVYNPSNNSQKRVDTDDVINLNKIDPIIKNKNRLSRLFSSSFAINNILSILSSNAFIEDVPENDLLLERVIFLTTSIQHFTTSKVTEIDDSQSKLLNKSQELVAKFASVSASAQSTSKILFKHTTMLSTVENISIQIDQSKDIFNSIIAKIKFLENLLPTHLQRVGNNNSSLKHYPKLEMLLNSSKNDYIKKPFIAHSAHSVQNYQHSTLPTQKYKQHYQLISKPLDEHIPSSNNFNFASMNNFGSLYNSFKQSKSKKEYNCISKVGNPFSSQESSTKRNQINYKISETIYRPIRSPNSKYKPKAESNIVSLKPRPIKKNLVLDYNINQDNTFDRLNIQDNHSKQNLPYKSYENSNCIISEELNYTQEPNKDIFFEQYSNRGLYSYNNRTPSNKNNDPIQGFLPNSSGTEQSISKPNITFTRRKTICESFSSELE</sequence>
<feature type="region of interest" description="Disordered" evidence="1">
    <location>
        <begin position="21"/>
        <end position="40"/>
    </location>
</feature>
<reference evidence="2 3" key="1">
    <citation type="journal article" date="2018" name="MBio">
        <title>Comparative Genomics Reveals the Core Gene Toolbox for the Fungus-Insect Symbiosis.</title>
        <authorList>
            <person name="Wang Y."/>
            <person name="Stata M."/>
            <person name="Wang W."/>
            <person name="Stajich J.E."/>
            <person name="White M.M."/>
            <person name="Moncalvo J.M."/>
        </authorList>
    </citation>
    <scope>NUCLEOTIDE SEQUENCE [LARGE SCALE GENOMIC DNA]</scope>
    <source>
        <strain evidence="2 3">SWE-8-4</strain>
    </source>
</reference>
<comment type="caution">
    <text evidence="2">The sequence shown here is derived from an EMBL/GenBank/DDBJ whole genome shotgun (WGS) entry which is preliminary data.</text>
</comment>
<evidence type="ECO:0000313" key="2">
    <source>
        <dbReference type="EMBL" id="PVU96180.1"/>
    </source>
</evidence>
<dbReference type="Proteomes" id="UP000245383">
    <property type="component" value="Unassembled WGS sequence"/>
</dbReference>
<organism evidence="2 3">
    <name type="scientific">Smittium simulii</name>
    <dbReference type="NCBI Taxonomy" id="133385"/>
    <lineage>
        <taxon>Eukaryota</taxon>
        <taxon>Fungi</taxon>
        <taxon>Fungi incertae sedis</taxon>
        <taxon>Zoopagomycota</taxon>
        <taxon>Kickxellomycotina</taxon>
        <taxon>Harpellomycetes</taxon>
        <taxon>Harpellales</taxon>
        <taxon>Legeriomycetaceae</taxon>
        <taxon>Smittium</taxon>
    </lineage>
</organism>